<dbReference type="EMBL" id="JABFAA010000008">
    <property type="protein sequence ID" value="MBA0688128.1"/>
    <property type="molecule type" value="Genomic_DNA"/>
</dbReference>
<reference evidence="1 2" key="1">
    <citation type="journal article" date="2019" name="Genome Biol. Evol.">
        <title>Insights into the evolution of the New World diploid cottons (Gossypium, subgenus Houzingenia) based on genome sequencing.</title>
        <authorList>
            <person name="Grover C.E."/>
            <person name="Arick M.A. 2nd"/>
            <person name="Thrash A."/>
            <person name="Conover J.L."/>
            <person name="Sanders W.S."/>
            <person name="Peterson D.G."/>
            <person name="Frelichowski J.E."/>
            <person name="Scheffler J.A."/>
            <person name="Scheffler B.E."/>
            <person name="Wendel J.F."/>
        </authorList>
    </citation>
    <scope>NUCLEOTIDE SEQUENCE [LARGE SCALE GENOMIC DNA]</scope>
    <source>
        <strain evidence="1">185</strain>
        <tissue evidence="1">Leaf</tissue>
    </source>
</reference>
<comment type="caution">
    <text evidence="1">The sequence shown here is derived from an EMBL/GenBank/DDBJ whole genome shotgun (WGS) entry which is preliminary data.</text>
</comment>
<protein>
    <submittedName>
        <fullName evidence="1">Uncharacterized protein</fullName>
    </submittedName>
</protein>
<dbReference type="Proteomes" id="UP000593577">
    <property type="component" value="Unassembled WGS sequence"/>
</dbReference>
<keyword evidence="2" id="KW-1185">Reference proteome</keyword>
<proteinExistence type="predicted"/>
<name>A0A7J8XLF6_GOSAI</name>
<evidence type="ECO:0000313" key="2">
    <source>
        <dbReference type="Proteomes" id="UP000593577"/>
    </source>
</evidence>
<gene>
    <name evidence="1" type="ORF">Goari_005933</name>
</gene>
<accession>A0A7J8XLF6</accession>
<organism evidence="1 2">
    <name type="scientific">Gossypium aridum</name>
    <name type="common">American cotton</name>
    <name type="synonym">Erioxylum aridum</name>
    <dbReference type="NCBI Taxonomy" id="34290"/>
    <lineage>
        <taxon>Eukaryota</taxon>
        <taxon>Viridiplantae</taxon>
        <taxon>Streptophyta</taxon>
        <taxon>Embryophyta</taxon>
        <taxon>Tracheophyta</taxon>
        <taxon>Spermatophyta</taxon>
        <taxon>Magnoliopsida</taxon>
        <taxon>eudicotyledons</taxon>
        <taxon>Gunneridae</taxon>
        <taxon>Pentapetalae</taxon>
        <taxon>rosids</taxon>
        <taxon>malvids</taxon>
        <taxon>Malvales</taxon>
        <taxon>Malvaceae</taxon>
        <taxon>Malvoideae</taxon>
        <taxon>Gossypium</taxon>
    </lineage>
</organism>
<evidence type="ECO:0000313" key="1">
    <source>
        <dbReference type="EMBL" id="MBA0688128.1"/>
    </source>
</evidence>
<dbReference type="AlphaFoldDB" id="A0A7J8XLF6"/>
<sequence>MRELNRKQVRLNILFFFISENWK</sequence>